<dbReference type="RefSeq" id="WP_006233120.1">
    <property type="nucleotide sequence ID" value="NZ_CH724136.1"/>
</dbReference>
<accession>Q1Z425</accession>
<dbReference type="EMBL" id="AAPH01000012">
    <property type="protein sequence ID" value="EAS43277.1"/>
    <property type="molecule type" value="Genomic_DNA"/>
</dbReference>
<comment type="caution">
    <text evidence="1">The sequence shown here is derived from an EMBL/GenBank/DDBJ whole genome shotgun (WGS) entry which is preliminary data.</text>
</comment>
<dbReference type="OrthoDB" id="5876198at2"/>
<sequence>MKNKQHGVLAIEMAFVLFFLCALLIFTGDIAYQLLNRVNLDRTSYSLVNILKERTRFFSTQNVDGSRTVRYAVSQKDADDMETLAARLLDRPDTGTFGLRVESLRYNGSTEYYDRYTKSMNNTLECDPDDALTSHRNLVPLSTSGKAAPLYQVTVCYRIDSWFSRFMGSNNQQAYLHSSSAIVGR</sequence>
<name>Q1Z425_9GAMM</name>
<reference evidence="1 2" key="1">
    <citation type="submission" date="2006-03" db="EMBL/GenBank/DDBJ databases">
        <authorList>
            <person name="Bartlett D.H."/>
            <person name="Valle G."/>
            <person name="Lauro F.M."/>
            <person name="Vezzi A."/>
            <person name="Simonato F."/>
            <person name="Eloe E."/>
            <person name="Vitulo N."/>
            <person name="Stratton T.K."/>
            <person name="D'angelo M."/>
            <person name="Ferriera S."/>
            <person name="Johnson J."/>
            <person name="Kravitz S."/>
            <person name="Beeson K."/>
            <person name="Sutton G."/>
            <person name="Rogers Y."/>
            <person name="Friedman R."/>
            <person name="Frazier M."/>
            <person name="Venter J.C."/>
        </authorList>
    </citation>
    <scope>NUCLEOTIDE SEQUENCE [LARGE SCALE GENOMIC DNA]</scope>
    <source>
        <strain evidence="1 2">3TCK</strain>
    </source>
</reference>
<organism evidence="1 2">
    <name type="scientific">Photobacterium profundum 3TCK</name>
    <dbReference type="NCBI Taxonomy" id="314280"/>
    <lineage>
        <taxon>Bacteria</taxon>
        <taxon>Pseudomonadati</taxon>
        <taxon>Pseudomonadota</taxon>
        <taxon>Gammaproteobacteria</taxon>
        <taxon>Vibrionales</taxon>
        <taxon>Vibrionaceae</taxon>
        <taxon>Photobacterium</taxon>
    </lineage>
</organism>
<proteinExistence type="predicted"/>
<dbReference type="AlphaFoldDB" id="Q1Z425"/>
<protein>
    <recommendedName>
        <fullName evidence="3">Membrane associated secretion system protein</fullName>
    </recommendedName>
</protein>
<dbReference type="Pfam" id="PF16964">
    <property type="entry name" value="TadF"/>
    <property type="match status" value="1"/>
</dbReference>
<dbReference type="Proteomes" id="UP000003789">
    <property type="component" value="Unassembled WGS sequence"/>
</dbReference>
<dbReference type="InterPro" id="IPR031582">
    <property type="entry name" value="TadF"/>
</dbReference>
<evidence type="ECO:0008006" key="3">
    <source>
        <dbReference type="Google" id="ProtNLM"/>
    </source>
</evidence>
<gene>
    <name evidence="1" type="ORF">P3TCK_27764</name>
</gene>
<evidence type="ECO:0000313" key="2">
    <source>
        <dbReference type="Proteomes" id="UP000003789"/>
    </source>
</evidence>
<dbReference type="HOGENOM" id="CLU_095582_2_0_6"/>
<evidence type="ECO:0000313" key="1">
    <source>
        <dbReference type="EMBL" id="EAS43277.1"/>
    </source>
</evidence>